<protein>
    <submittedName>
        <fullName evidence="2">EpsG family protein</fullName>
    </submittedName>
</protein>
<comment type="caution">
    <text evidence="2">The sequence shown here is derived from an EMBL/GenBank/DDBJ whole genome shotgun (WGS) entry which is preliminary data.</text>
</comment>
<reference evidence="2 3" key="1">
    <citation type="submission" date="2018-08" db="EMBL/GenBank/DDBJ databases">
        <title>A genome reference for cultivated species of the human gut microbiota.</title>
        <authorList>
            <person name="Zou Y."/>
            <person name="Xue W."/>
            <person name="Luo G."/>
        </authorList>
    </citation>
    <scope>NUCLEOTIDE SEQUENCE [LARGE SCALE GENOMIC DNA]</scope>
    <source>
        <strain evidence="2 3">AM25-1</strain>
    </source>
</reference>
<dbReference type="RefSeq" id="WP_118234767.1">
    <property type="nucleotide sequence ID" value="NZ_QRHL01000046.1"/>
</dbReference>
<organism evidence="2 3">
    <name type="scientific">Fusobacterium mortiferum</name>
    <dbReference type="NCBI Taxonomy" id="850"/>
    <lineage>
        <taxon>Bacteria</taxon>
        <taxon>Fusobacteriati</taxon>
        <taxon>Fusobacteriota</taxon>
        <taxon>Fusobacteriia</taxon>
        <taxon>Fusobacteriales</taxon>
        <taxon>Fusobacteriaceae</taxon>
        <taxon>Fusobacterium</taxon>
    </lineage>
</organism>
<dbReference type="InterPro" id="IPR049458">
    <property type="entry name" value="EpsG-like"/>
</dbReference>
<evidence type="ECO:0000256" key="1">
    <source>
        <dbReference type="SAM" id="Phobius"/>
    </source>
</evidence>
<feature type="transmembrane region" description="Helical" evidence="1">
    <location>
        <begin position="276"/>
        <end position="297"/>
    </location>
</feature>
<feature type="transmembrane region" description="Helical" evidence="1">
    <location>
        <begin position="247"/>
        <end position="264"/>
    </location>
</feature>
<dbReference type="EMBL" id="QRHL01000046">
    <property type="protein sequence ID" value="RHF69635.1"/>
    <property type="molecule type" value="Genomic_DNA"/>
</dbReference>
<feature type="transmembrane region" description="Helical" evidence="1">
    <location>
        <begin position="318"/>
        <end position="337"/>
    </location>
</feature>
<accession>A0A414PM20</accession>
<dbReference type="Proteomes" id="UP000284676">
    <property type="component" value="Unassembled WGS sequence"/>
</dbReference>
<feature type="transmembrane region" description="Helical" evidence="1">
    <location>
        <begin position="91"/>
        <end position="114"/>
    </location>
</feature>
<feature type="transmembrane region" description="Helical" evidence="1">
    <location>
        <begin position="204"/>
        <end position="226"/>
    </location>
</feature>
<evidence type="ECO:0000313" key="3">
    <source>
        <dbReference type="Proteomes" id="UP000284676"/>
    </source>
</evidence>
<feature type="transmembrane region" description="Helical" evidence="1">
    <location>
        <begin position="20"/>
        <end position="38"/>
    </location>
</feature>
<dbReference type="AlphaFoldDB" id="A0A414PM20"/>
<keyword evidence="1" id="KW-0812">Transmembrane</keyword>
<name>A0A414PM20_FUSMR</name>
<feature type="transmembrane region" description="Helical" evidence="1">
    <location>
        <begin position="134"/>
        <end position="158"/>
    </location>
</feature>
<feature type="transmembrane region" description="Helical" evidence="1">
    <location>
        <begin position="170"/>
        <end position="192"/>
    </location>
</feature>
<dbReference type="Pfam" id="PF14897">
    <property type="entry name" value="EpsG"/>
    <property type="match status" value="1"/>
</dbReference>
<proteinExistence type="predicted"/>
<gene>
    <name evidence="2" type="ORF">DW663_12570</name>
</gene>
<keyword evidence="1" id="KW-0472">Membrane</keyword>
<sequence>MIPYFLIFFLILLPIKKRYINNWCFLLLLLFTIIRWDVGWDYRWYYSLAGNKDLNVIPLFLEKQDIYKYLNLAGSWWYLRNEFFLRFISKVIWTLNLPAQTIIIFYGTIILYFFKKGLDNFKINNKYVWLWFYSFPYFYFSSLSIMRQWAAISIVFYSYKYIRKKELKKYLLLILIASLFHKTALLMIFLYILQNINISKKVHILLFGISFFFEKIFVFIIFNIKIPIISYYKGYIIEKIGLGGAKMYYIILGIYIILLLHFLFLKKRERKLEKIYTISLIGCFIYTSLISLGHLGIRISMYFLIFSLILIDRYTSETIYKIGIFLLSLLLISSLLISDVTRQNIRSEYVPYQTIFNKRVIKGE</sequence>
<evidence type="ECO:0000313" key="2">
    <source>
        <dbReference type="EMBL" id="RHF69635.1"/>
    </source>
</evidence>
<keyword evidence="1" id="KW-1133">Transmembrane helix</keyword>